<protein>
    <recommendedName>
        <fullName evidence="3">DUF2750 domain-containing protein</fullName>
    </recommendedName>
</protein>
<dbReference type="InterPro" id="IPR021284">
    <property type="entry name" value="DUF2750"/>
</dbReference>
<accession>A3XHE6</accession>
<gene>
    <name evidence="1" type="ORF">MED217_17185</name>
</gene>
<dbReference type="Pfam" id="PF11042">
    <property type="entry name" value="DUF2750"/>
    <property type="match status" value="1"/>
</dbReference>
<proteinExistence type="predicted"/>
<dbReference type="EMBL" id="AANC01000001">
    <property type="protein sequence ID" value="EAQ51298.1"/>
    <property type="molecule type" value="Genomic_DNA"/>
</dbReference>
<dbReference type="RefSeq" id="WP_009781777.1">
    <property type="nucleotide sequence ID" value="NZ_CH672395.1"/>
</dbReference>
<evidence type="ECO:0000313" key="1">
    <source>
        <dbReference type="EMBL" id="EAQ51298.1"/>
    </source>
</evidence>
<dbReference type="Proteomes" id="UP000001601">
    <property type="component" value="Unassembled WGS sequence"/>
</dbReference>
<dbReference type="eggNOG" id="ENOG5032Y1N">
    <property type="taxonomic scope" value="Bacteria"/>
</dbReference>
<dbReference type="AlphaFoldDB" id="A3XHE6"/>
<evidence type="ECO:0008006" key="3">
    <source>
        <dbReference type="Google" id="ProtNLM"/>
    </source>
</evidence>
<dbReference type="OrthoDB" id="2936081at2"/>
<evidence type="ECO:0000313" key="2">
    <source>
        <dbReference type="Proteomes" id="UP000001601"/>
    </source>
</evidence>
<name>A3XHE6_LEEBM</name>
<dbReference type="HOGENOM" id="CLU_126055_1_1_10"/>
<organism evidence="1 2">
    <name type="scientific">Leeuwenhoekiella blandensis (strain CECT 7118 / CCUG 51940 / KCTC 22103 / MED217)</name>
    <name type="common">Flavobacterium sp. (strain MED217)</name>
    <dbReference type="NCBI Taxonomy" id="398720"/>
    <lineage>
        <taxon>Bacteria</taxon>
        <taxon>Pseudomonadati</taxon>
        <taxon>Bacteroidota</taxon>
        <taxon>Flavobacteriia</taxon>
        <taxon>Flavobacteriales</taxon>
        <taxon>Flavobacteriaceae</taxon>
        <taxon>Leeuwenhoekiella</taxon>
    </lineage>
</organism>
<keyword evidence="2" id="KW-1185">Reference proteome</keyword>
<reference evidence="1 2" key="1">
    <citation type="journal article" date="2007" name="Nature">
        <title>Light stimulates growth of proteorhodopsin-containing marine Flavobacteria.</title>
        <authorList>
            <person name="Gomez-Consarnau L."/>
            <person name="Gonzalez J.M."/>
            <person name="Coll-Llado M."/>
            <person name="Gourdon P."/>
            <person name="Pascher T."/>
            <person name="Neutze R."/>
            <person name="Pedros-Alio C."/>
            <person name="Pinhassi J."/>
        </authorList>
    </citation>
    <scope>NUCLEOTIDE SEQUENCE [LARGE SCALE GENOMIC DNA]</scope>
    <source>
        <strain evidence="1 2">MED217</strain>
    </source>
</reference>
<sequence>MSNKKVENILNLKASDRYAYLVRKVADFEQLFLISDKNGNYVTCGTEETKCIPVWPELDFAREFLNSDWRDFNVVMIELNIFLDWLDRLEMEGYFIGGFPNREFNAIVVKPNEMKSHLIFECSQYE</sequence>
<dbReference type="STRING" id="398720.MED217_17185"/>
<comment type="caution">
    <text evidence="1">The sequence shown here is derived from an EMBL/GenBank/DDBJ whole genome shotgun (WGS) entry which is preliminary data.</text>
</comment>